<accession>A0AAW0U696</accession>
<proteinExistence type="predicted"/>
<comment type="caution">
    <text evidence="1">The sequence shown here is derived from an EMBL/GenBank/DDBJ whole genome shotgun (WGS) entry which is preliminary data.</text>
</comment>
<dbReference type="Proteomes" id="UP001487740">
    <property type="component" value="Unassembled WGS sequence"/>
</dbReference>
<protein>
    <submittedName>
        <fullName evidence="1">Uncharacterized protein</fullName>
    </submittedName>
</protein>
<evidence type="ECO:0000313" key="1">
    <source>
        <dbReference type="EMBL" id="KAK8394320.1"/>
    </source>
</evidence>
<name>A0AAW0U696_SCYPA</name>
<dbReference type="EMBL" id="JARAKH010000019">
    <property type="protein sequence ID" value="KAK8394320.1"/>
    <property type="molecule type" value="Genomic_DNA"/>
</dbReference>
<gene>
    <name evidence="1" type="ORF">O3P69_006489</name>
</gene>
<reference evidence="1 2" key="1">
    <citation type="submission" date="2023-03" db="EMBL/GenBank/DDBJ databases">
        <title>High-quality genome of Scylla paramamosain provides insights in environmental adaptation.</title>
        <authorList>
            <person name="Zhang L."/>
        </authorList>
    </citation>
    <scope>NUCLEOTIDE SEQUENCE [LARGE SCALE GENOMIC DNA]</scope>
    <source>
        <strain evidence="1">LZ_2023a</strain>
        <tissue evidence="1">Muscle</tissue>
    </source>
</reference>
<dbReference type="AlphaFoldDB" id="A0AAW0U696"/>
<organism evidence="1 2">
    <name type="scientific">Scylla paramamosain</name>
    <name type="common">Mud crab</name>
    <dbReference type="NCBI Taxonomy" id="85552"/>
    <lineage>
        <taxon>Eukaryota</taxon>
        <taxon>Metazoa</taxon>
        <taxon>Ecdysozoa</taxon>
        <taxon>Arthropoda</taxon>
        <taxon>Crustacea</taxon>
        <taxon>Multicrustacea</taxon>
        <taxon>Malacostraca</taxon>
        <taxon>Eumalacostraca</taxon>
        <taxon>Eucarida</taxon>
        <taxon>Decapoda</taxon>
        <taxon>Pleocyemata</taxon>
        <taxon>Brachyura</taxon>
        <taxon>Eubrachyura</taxon>
        <taxon>Portunoidea</taxon>
        <taxon>Portunidae</taxon>
        <taxon>Portuninae</taxon>
        <taxon>Scylla</taxon>
    </lineage>
</organism>
<evidence type="ECO:0000313" key="2">
    <source>
        <dbReference type="Proteomes" id="UP001487740"/>
    </source>
</evidence>
<keyword evidence="2" id="KW-1185">Reference proteome</keyword>
<sequence length="95" mass="10228">MLRLLHKGNIHAYRRPAGSASRSTAAAAAAVHSVGFAVRFDERQRRGHSFYFLASLLLYSPHWPLPNHNTTADLCLALIGGCVGQLVGIAADGEM</sequence>